<dbReference type="AlphaFoldDB" id="A0AA88AGN5"/>
<keyword evidence="3" id="KW-1185">Reference proteome</keyword>
<evidence type="ECO:0000256" key="1">
    <source>
        <dbReference type="SAM" id="MobiDB-lite"/>
    </source>
</evidence>
<name>A0AA88AGN5_FICCA</name>
<dbReference type="EMBL" id="BTGU01000039">
    <property type="protein sequence ID" value="GMN51815.1"/>
    <property type="molecule type" value="Genomic_DNA"/>
</dbReference>
<accession>A0AA88AGN5</accession>
<comment type="caution">
    <text evidence="2">The sequence shown here is derived from an EMBL/GenBank/DDBJ whole genome shotgun (WGS) entry which is preliminary data.</text>
</comment>
<sequence length="111" mass="12582">MSLLTMDLTVMGMSLAILVEHERRTLIRKQGLVLMIASEDLCRQWWKDHGSEETGTRWRYEESDLYGVETDGERRAAAIRSRGRWEGKLGWRSSSTPSPELSSSPTVALGN</sequence>
<proteinExistence type="predicted"/>
<feature type="compositionally biased region" description="Low complexity" evidence="1">
    <location>
        <begin position="93"/>
        <end position="105"/>
    </location>
</feature>
<protein>
    <submittedName>
        <fullName evidence="2">Uncharacterized protein</fullName>
    </submittedName>
</protein>
<feature type="region of interest" description="Disordered" evidence="1">
    <location>
        <begin position="88"/>
        <end position="111"/>
    </location>
</feature>
<evidence type="ECO:0000313" key="2">
    <source>
        <dbReference type="EMBL" id="GMN51815.1"/>
    </source>
</evidence>
<dbReference type="Proteomes" id="UP001187192">
    <property type="component" value="Unassembled WGS sequence"/>
</dbReference>
<evidence type="ECO:0000313" key="3">
    <source>
        <dbReference type="Proteomes" id="UP001187192"/>
    </source>
</evidence>
<reference evidence="2" key="1">
    <citation type="submission" date="2023-07" db="EMBL/GenBank/DDBJ databases">
        <title>draft genome sequence of fig (Ficus carica).</title>
        <authorList>
            <person name="Takahashi T."/>
            <person name="Nishimura K."/>
        </authorList>
    </citation>
    <scope>NUCLEOTIDE SEQUENCE</scope>
</reference>
<gene>
    <name evidence="2" type="ORF">TIFTF001_020964</name>
</gene>
<organism evidence="2 3">
    <name type="scientific">Ficus carica</name>
    <name type="common">Common fig</name>
    <dbReference type="NCBI Taxonomy" id="3494"/>
    <lineage>
        <taxon>Eukaryota</taxon>
        <taxon>Viridiplantae</taxon>
        <taxon>Streptophyta</taxon>
        <taxon>Embryophyta</taxon>
        <taxon>Tracheophyta</taxon>
        <taxon>Spermatophyta</taxon>
        <taxon>Magnoliopsida</taxon>
        <taxon>eudicotyledons</taxon>
        <taxon>Gunneridae</taxon>
        <taxon>Pentapetalae</taxon>
        <taxon>rosids</taxon>
        <taxon>fabids</taxon>
        <taxon>Rosales</taxon>
        <taxon>Moraceae</taxon>
        <taxon>Ficeae</taxon>
        <taxon>Ficus</taxon>
    </lineage>
</organism>